<accession>A0A7H1N369</accession>
<dbReference type="InterPro" id="IPR024445">
    <property type="entry name" value="Tnp_ISXO2-like"/>
</dbReference>
<evidence type="ECO:0000259" key="1">
    <source>
        <dbReference type="SMART" id="SM01126"/>
    </source>
</evidence>
<organism evidence="2 3">
    <name type="scientific">Defluviicoccus vanus</name>
    <dbReference type="NCBI Taxonomy" id="111831"/>
    <lineage>
        <taxon>Bacteria</taxon>
        <taxon>Pseudomonadati</taxon>
        <taxon>Pseudomonadota</taxon>
        <taxon>Alphaproteobacteria</taxon>
        <taxon>Rhodospirillales</taxon>
        <taxon>Rhodospirillaceae</taxon>
        <taxon>Defluviicoccus</taxon>
    </lineage>
</organism>
<sequence>MPRRSKGQHFLLSAAARTLSVAAVLRMTDREAETVFAAIRWADGDSHPVCPHCGCSRCYDCRRPNGAPRWRCKACRHDFSLTSGTLFACHKLPLRVYLAAIVIFVNEVKGKCALALSRDLGVQYKTAFVLAHKFREAMVSESKGIRLGGAGRSVEVDGAYFGGHVRPENRKADRVDRRLAENRTGKRQCVVVARERILDGTSVGRTIATVFKNEDAALDFIQARVDRASTVHADEAGAWNALHARFDPRRVNHSVEYASDDACTNQAESFFSRIRRAEIGHHHHISGPDLSRYAQGAAWREDHRRDSNGMQFRATVSLVAANRPSVDFCGYWQRRRAA</sequence>
<dbReference type="NCBIfam" id="NF033547">
    <property type="entry name" value="transpos_IS1595"/>
    <property type="match status" value="1"/>
</dbReference>
<dbReference type="PANTHER" id="PTHR47163:SF2">
    <property type="entry name" value="SI:DKEY-17M8.2"/>
    <property type="match status" value="1"/>
</dbReference>
<name>A0A7H1N369_9PROT</name>
<dbReference type="PANTHER" id="PTHR47163">
    <property type="entry name" value="DDE_TNP_IS1595 DOMAIN-CONTAINING PROTEIN"/>
    <property type="match status" value="1"/>
</dbReference>
<dbReference type="Pfam" id="PF12760">
    <property type="entry name" value="Zn_ribbon_IS1595"/>
    <property type="match status" value="1"/>
</dbReference>
<dbReference type="SMART" id="SM01126">
    <property type="entry name" value="DDE_Tnp_IS1595"/>
    <property type="match status" value="1"/>
</dbReference>
<evidence type="ECO:0000313" key="2">
    <source>
        <dbReference type="EMBL" id="QNT70155.1"/>
    </source>
</evidence>
<gene>
    <name evidence="2" type="ORF">HQ394_13470</name>
</gene>
<dbReference type="Pfam" id="PF12762">
    <property type="entry name" value="DDE_Tnp_IS1595"/>
    <property type="match status" value="1"/>
</dbReference>
<feature type="domain" description="ISXO2-like transposase" evidence="1">
    <location>
        <begin position="146"/>
        <end position="302"/>
    </location>
</feature>
<dbReference type="KEGG" id="dvn:HQ394_13470"/>
<dbReference type="AlphaFoldDB" id="A0A7H1N369"/>
<dbReference type="Proteomes" id="UP000516369">
    <property type="component" value="Chromosome"/>
</dbReference>
<reference evidence="2 3" key="1">
    <citation type="submission" date="2020-05" db="EMBL/GenBank/DDBJ databases">
        <title>Complete closed genome sequence of Defluviicoccus vanus.</title>
        <authorList>
            <person name="Bessarab I."/>
            <person name="Arumugam K."/>
            <person name="Maszenan A.M."/>
            <person name="Seviour R.J."/>
            <person name="Williams R.B."/>
        </authorList>
    </citation>
    <scope>NUCLEOTIDE SEQUENCE [LARGE SCALE GENOMIC DNA]</scope>
    <source>
        <strain evidence="2 3">Ben 114</strain>
    </source>
</reference>
<evidence type="ECO:0000313" key="3">
    <source>
        <dbReference type="Proteomes" id="UP000516369"/>
    </source>
</evidence>
<protein>
    <submittedName>
        <fullName evidence="2">IS1595 family transposase</fullName>
    </submittedName>
</protein>
<keyword evidence="3" id="KW-1185">Reference proteome</keyword>
<dbReference type="EMBL" id="CP053923">
    <property type="protein sequence ID" value="QNT70155.1"/>
    <property type="molecule type" value="Genomic_DNA"/>
</dbReference>
<dbReference type="InterPro" id="IPR053164">
    <property type="entry name" value="IS1016-like_transposase"/>
</dbReference>
<dbReference type="InterPro" id="IPR024442">
    <property type="entry name" value="Transposase_Zn_ribbon"/>
</dbReference>
<proteinExistence type="predicted"/>
<dbReference type="RefSeq" id="WP_190260641.1">
    <property type="nucleotide sequence ID" value="NZ_CP053923.1"/>
</dbReference>